<accession>A0ACC0AJ28</accession>
<keyword evidence="2" id="KW-1185">Reference proteome</keyword>
<protein>
    <submittedName>
        <fullName evidence="1">Uncharacterized protein</fullName>
    </submittedName>
</protein>
<sequence length="303" mass="33762">MMIYPVGRRVDDDLDPVTNRTGRAQGRTITVSSRGLRGRHIFIMIQVHPGLLPNHHLYRLDLDLLTHHTCLALYGPARKLGVDFFDQIVGGVPADSSYNIHGYTTTDYGVSSSEPFIGRDSGDMGLEGSRGLGEEPDMVRSQHIGGDGNERVHDDSDDDDDDDDDNSLVTEKKKGLTGSLMSVMSKISGSRNKRPDKAHDTPAPTQRKKVKSSDWKQTRPTKGGPIDPKLIPLYGGNVAGPIWCGHDHGLLKSRLRYMALTGWTLLMQRLYPWRPGQDLCTCIHVYSSTPMLRYYRHLLEVAT</sequence>
<comment type="caution">
    <text evidence="1">The sequence shown here is derived from an EMBL/GenBank/DDBJ whole genome shotgun (WGS) entry which is preliminary data.</text>
</comment>
<dbReference type="Proteomes" id="UP001060085">
    <property type="component" value="Linkage Group LG06"/>
</dbReference>
<proteinExistence type="predicted"/>
<gene>
    <name evidence="1" type="ORF">M9H77_28299</name>
</gene>
<evidence type="ECO:0000313" key="2">
    <source>
        <dbReference type="Proteomes" id="UP001060085"/>
    </source>
</evidence>
<reference evidence="2" key="1">
    <citation type="journal article" date="2023" name="Nat. Plants">
        <title>Single-cell RNA sequencing provides a high-resolution roadmap for understanding the multicellular compartmentation of specialized metabolism.</title>
        <authorList>
            <person name="Sun S."/>
            <person name="Shen X."/>
            <person name="Li Y."/>
            <person name="Li Y."/>
            <person name="Wang S."/>
            <person name="Li R."/>
            <person name="Zhang H."/>
            <person name="Shen G."/>
            <person name="Guo B."/>
            <person name="Wei J."/>
            <person name="Xu J."/>
            <person name="St-Pierre B."/>
            <person name="Chen S."/>
            <person name="Sun C."/>
        </authorList>
    </citation>
    <scope>NUCLEOTIDE SEQUENCE [LARGE SCALE GENOMIC DNA]</scope>
</reference>
<name>A0ACC0AJ28_CATRO</name>
<organism evidence="1 2">
    <name type="scientific">Catharanthus roseus</name>
    <name type="common">Madagascar periwinkle</name>
    <name type="synonym">Vinca rosea</name>
    <dbReference type="NCBI Taxonomy" id="4058"/>
    <lineage>
        <taxon>Eukaryota</taxon>
        <taxon>Viridiplantae</taxon>
        <taxon>Streptophyta</taxon>
        <taxon>Embryophyta</taxon>
        <taxon>Tracheophyta</taxon>
        <taxon>Spermatophyta</taxon>
        <taxon>Magnoliopsida</taxon>
        <taxon>eudicotyledons</taxon>
        <taxon>Gunneridae</taxon>
        <taxon>Pentapetalae</taxon>
        <taxon>asterids</taxon>
        <taxon>lamiids</taxon>
        <taxon>Gentianales</taxon>
        <taxon>Apocynaceae</taxon>
        <taxon>Rauvolfioideae</taxon>
        <taxon>Vinceae</taxon>
        <taxon>Catharanthinae</taxon>
        <taxon>Catharanthus</taxon>
    </lineage>
</organism>
<dbReference type="EMBL" id="CM044706">
    <property type="protein sequence ID" value="KAI5659506.1"/>
    <property type="molecule type" value="Genomic_DNA"/>
</dbReference>
<evidence type="ECO:0000313" key="1">
    <source>
        <dbReference type="EMBL" id="KAI5659506.1"/>
    </source>
</evidence>